<feature type="signal peptide" evidence="1">
    <location>
        <begin position="1"/>
        <end position="22"/>
    </location>
</feature>
<evidence type="ECO:0000256" key="1">
    <source>
        <dbReference type="SAM" id="SignalP"/>
    </source>
</evidence>
<gene>
    <name evidence="2" type="ORF">MS5N3_37060</name>
</gene>
<dbReference type="Pfam" id="PF13689">
    <property type="entry name" value="DUF4154"/>
    <property type="match status" value="1"/>
</dbReference>
<evidence type="ECO:0000313" key="3">
    <source>
        <dbReference type="Proteomes" id="UP000340077"/>
    </source>
</evidence>
<dbReference type="AlphaFoldDB" id="A0A5M3PTJ3"/>
<accession>A0A5M3PTJ3</accession>
<evidence type="ECO:0008006" key="4">
    <source>
        <dbReference type="Google" id="ProtNLM"/>
    </source>
</evidence>
<protein>
    <recommendedName>
        <fullName evidence="4">DUF4154 domain-containing protein</fullName>
    </recommendedName>
</protein>
<dbReference type="Proteomes" id="UP000340077">
    <property type="component" value="Unassembled WGS sequence"/>
</dbReference>
<proteinExistence type="predicted"/>
<reference evidence="2 3" key="1">
    <citation type="journal article" date="2019" name="J. Gen. Appl. Microbiol.">
        <title>Aerobic degradation of cis-dichloroethene by the marine bacterium Marinobacter salsuginis strain 5N-3.</title>
        <authorList>
            <person name="Inoue Y."/>
            <person name="Fukunaga Y."/>
            <person name="Katsumata H."/>
            <person name="Ohji S."/>
            <person name="Hosoyama A."/>
            <person name="Mori K."/>
            <person name="Ando K."/>
        </authorList>
    </citation>
    <scope>NUCLEOTIDE SEQUENCE [LARGE SCALE GENOMIC DNA]</scope>
    <source>
        <strain evidence="2 3">5N-3</strain>
    </source>
</reference>
<dbReference type="Gene3D" id="3.40.50.2300">
    <property type="match status" value="1"/>
</dbReference>
<dbReference type="RefSeq" id="WP_167516414.1">
    <property type="nucleotide sequence ID" value="NZ_BGZH01000006.1"/>
</dbReference>
<sequence>MRNHLKFWFVLLISLCLSAAYASGSIRSENEVKAAFLYNFTRFITWSHTVDGAKALEICVLGNDPFGDLLNAIRGRKSQGRELKLRYSDDPSELSECDVLYISESQSRSLPSLFDLAREEGILTVSDLPDFARKGGMIGYVKQGNVIRFEINLKAASSAGLTINSRLLELAVKVLR</sequence>
<dbReference type="InterPro" id="IPR025293">
    <property type="entry name" value="YfiR/HmsC-like"/>
</dbReference>
<keyword evidence="3" id="KW-1185">Reference proteome</keyword>
<evidence type="ECO:0000313" key="2">
    <source>
        <dbReference type="EMBL" id="GBO86255.1"/>
    </source>
</evidence>
<keyword evidence="1" id="KW-0732">Signal</keyword>
<name>A0A5M3PTJ3_9GAMM</name>
<comment type="caution">
    <text evidence="2">The sequence shown here is derived from an EMBL/GenBank/DDBJ whole genome shotgun (WGS) entry which is preliminary data.</text>
</comment>
<organism evidence="2 3">
    <name type="scientific">Marinobacter salsuginis</name>
    <dbReference type="NCBI Taxonomy" id="418719"/>
    <lineage>
        <taxon>Bacteria</taxon>
        <taxon>Pseudomonadati</taxon>
        <taxon>Pseudomonadota</taxon>
        <taxon>Gammaproteobacteria</taxon>
        <taxon>Pseudomonadales</taxon>
        <taxon>Marinobacteraceae</taxon>
        <taxon>Marinobacter</taxon>
    </lineage>
</organism>
<feature type="chain" id="PRO_5024278196" description="DUF4154 domain-containing protein" evidence="1">
    <location>
        <begin position="23"/>
        <end position="176"/>
    </location>
</feature>
<dbReference type="EMBL" id="BGZH01000006">
    <property type="protein sequence ID" value="GBO86255.1"/>
    <property type="molecule type" value="Genomic_DNA"/>
</dbReference>